<proteinExistence type="predicted"/>
<comment type="caution">
    <text evidence="2">The sequence shown here is derived from an EMBL/GenBank/DDBJ whole genome shotgun (WGS) entry which is preliminary data.</text>
</comment>
<sequence>MRKNLNKCIWNATPSPPWSEWERSEPLDSMKQITDNSLVDEDQGIVGNYKSEELEKDSSRLQENKGTKDRSRRNKKKSTQSSKKTVKSRKKRIRDSNSDESLSKESGS</sequence>
<dbReference type="Proteomes" id="UP000655225">
    <property type="component" value="Unassembled WGS sequence"/>
</dbReference>
<accession>A0A834YXD8</accession>
<gene>
    <name evidence="2" type="ORF">HHK36_020614</name>
</gene>
<evidence type="ECO:0000313" key="2">
    <source>
        <dbReference type="EMBL" id="KAF8394406.1"/>
    </source>
</evidence>
<dbReference type="AlphaFoldDB" id="A0A834YXD8"/>
<feature type="compositionally biased region" description="Basic and acidic residues" evidence="1">
    <location>
        <begin position="50"/>
        <end position="69"/>
    </location>
</feature>
<evidence type="ECO:0000256" key="1">
    <source>
        <dbReference type="SAM" id="MobiDB-lite"/>
    </source>
</evidence>
<feature type="region of interest" description="Disordered" evidence="1">
    <location>
        <begin position="1"/>
        <end position="108"/>
    </location>
</feature>
<reference evidence="2 3" key="1">
    <citation type="submission" date="2020-04" db="EMBL/GenBank/DDBJ databases">
        <title>Plant Genome Project.</title>
        <authorList>
            <person name="Zhang R.-G."/>
        </authorList>
    </citation>
    <scope>NUCLEOTIDE SEQUENCE [LARGE SCALE GENOMIC DNA]</scope>
    <source>
        <strain evidence="2">YNK0</strain>
        <tissue evidence="2">Leaf</tissue>
    </source>
</reference>
<feature type="compositionally biased region" description="Basic and acidic residues" evidence="1">
    <location>
        <begin position="94"/>
        <end position="108"/>
    </location>
</feature>
<name>A0A834YXD8_TETSI</name>
<protein>
    <submittedName>
        <fullName evidence="2">Uncharacterized protein</fullName>
    </submittedName>
</protein>
<evidence type="ECO:0000313" key="3">
    <source>
        <dbReference type="Proteomes" id="UP000655225"/>
    </source>
</evidence>
<organism evidence="2 3">
    <name type="scientific">Tetracentron sinense</name>
    <name type="common">Spur-leaf</name>
    <dbReference type="NCBI Taxonomy" id="13715"/>
    <lineage>
        <taxon>Eukaryota</taxon>
        <taxon>Viridiplantae</taxon>
        <taxon>Streptophyta</taxon>
        <taxon>Embryophyta</taxon>
        <taxon>Tracheophyta</taxon>
        <taxon>Spermatophyta</taxon>
        <taxon>Magnoliopsida</taxon>
        <taxon>Trochodendrales</taxon>
        <taxon>Trochodendraceae</taxon>
        <taxon>Tetracentron</taxon>
    </lineage>
</organism>
<keyword evidence="3" id="KW-1185">Reference proteome</keyword>
<dbReference type="EMBL" id="JABCRI010000014">
    <property type="protein sequence ID" value="KAF8394406.1"/>
    <property type="molecule type" value="Genomic_DNA"/>
</dbReference>
<feature type="compositionally biased region" description="Basic residues" evidence="1">
    <location>
        <begin position="70"/>
        <end position="93"/>
    </location>
</feature>